<evidence type="ECO:0000313" key="3">
    <source>
        <dbReference type="EMBL" id="KAF7355799.1"/>
    </source>
</evidence>
<name>A0A8H6YB81_9AGAR</name>
<feature type="region of interest" description="Disordered" evidence="1">
    <location>
        <begin position="27"/>
        <end position="65"/>
    </location>
</feature>
<gene>
    <name evidence="3" type="ORF">MVEN_00908000</name>
</gene>
<evidence type="ECO:0000259" key="2">
    <source>
        <dbReference type="Pfam" id="PF20149"/>
    </source>
</evidence>
<evidence type="ECO:0000313" key="4">
    <source>
        <dbReference type="Proteomes" id="UP000620124"/>
    </source>
</evidence>
<dbReference type="InterPro" id="IPR045341">
    <property type="entry name" value="DUF6532"/>
</dbReference>
<dbReference type="Pfam" id="PF20149">
    <property type="entry name" value="DUF6532"/>
    <property type="match status" value="1"/>
</dbReference>
<feature type="compositionally biased region" description="Acidic residues" evidence="1">
    <location>
        <begin position="264"/>
        <end position="277"/>
    </location>
</feature>
<dbReference type="OrthoDB" id="3192693at2759"/>
<feature type="region of interest" description="Disordered" evidence="1">
    <location>
        <begin position="647"/>
        <end position="689"/>
    </location>
</feature>
<feature type="compositionally biased region" description="Basic and acidic residues" evidence="1">
    <location>
        <begin position="325"/>
        <end position="340"/>
    </location>
</feature>
<comment type="caution">
    <text evidence="3">The sequence shown here is derived from an EMBL/GenBank/DDBJ whole genome shotgun (WGS) entry which is preliminary data.</text>
</comment>
<feature type="compositionally biased region" description="Polar residues" evidence="1">
    <location>
        <begin position="309"/>
        <end position="320"/>
    </location>
</feature>
<organism evidence="3 4">
    <name type="scientific">Mycena venus</name>
    <dbReference type="NCBI Taxonomy" id="2733690"/>
    <lineage>
        <taxon>Eukaryota</taxon>
        <taxon>Fungi</taxon>
        <taxon>Dikarya</taxon>
        <taxon>Basidiomycota</taxon>
        <taxon>Agaricomycotina</taxon>
        <taxon>Agaricomycetes</taxon>
        <taxon>Agaricomycetidae</taxon>
        <taxon>Agaricales</taxon>
        <taxon>Marasmiineae</taxon>
        <taxon>Mycenaceae</taxon>
        <taxon>Mycena</taxon>
    </lineage>
</organism>
<reference evidence="3" key="1">
    <citation type="submission" date="2020-05" db="EMBL/GenBank/DDBJ databases">
        <title>Mycena genomes resolve the evolution of fungal bioluminescence.</title>
        <authorList>
            <person name="Tsai I.J."/>
        </authorList>
    </citation>
    <scope>NUCLEOTIDE SEQUENCE</scope>
    <source>
        <strain evidence="3">CCC161011</strain>
    </source>
</reference>
<proteinExistence type="predicted"/>
<feature type="compositionally biased region" description="Polar residues" evidence="1">
    <location>
        <begin position="201"/>
        <end position="212"/>
    </location>
</feature>
<feature type="compositionally biased region" description="Pro residues" evidence="1">
    <location>
        <begin position="34"/>
        <end position="51"/>
    </location>
</feature>
<feature type="compositionally biased region" description="Acidic residues" evidence="1">
    <location>
        <begin position="676"/>
        <end position="689"/>
    </location>
</feature>
<evidence type="ECO:0000256" key="1">
    <source>
        <dbReference type="SAM" id="MobiDB-lite"/>
    </source>
</evidence>
<feature type="domain" description="DUF6532" evidence="2">
    <location>
        <begin position="432"/>
        <end position="623"/>
    </location>
</feature>
<protein>
    <recommendedName>
        <fullName evidence="2">DUF6532 domain-containing protein</fullName>
    </recommendedName>
</protein>
<dbReference type="Proteomes" id="UP000620124">
    <property type="component" value="Unassembled WGS sequence"/>
</dbReference>
<feature type="region of interest" description="Disordered" evidence="1">
    <location>
        <begin position="142"/>
        <end position="285"/>
    </location>
</feature>
<sequence>MDTTVRFRRLSAHLAVSGSKFCNAPAIHQRPCPRGNPPHIAHPPRPQPPQPSRAGASQHSKQDQVQRKVILGVYRRCEEDRHKACSAFIGISVSLSRPLPPLYESSESESPSDSAAPCIVFRAASQYGQHLKFCRARRQLRSRAKKRDDGAGLFTDSSLSPTITMGRHTVIDSDASASGEESTRQPTPQKKPRASRDDVSGNPTMPTRTRVPSSRKPSEKQSAKEKENLDAAHKRIQDMEKEILRMRKKVGHLESQPQVRVPDDGPESEDNDFDDSEPLNNAFTSAITPLGRLPVPLARPIVPLRKTSKANATQAATISSRAFKHLPELGPDEHDHEGDLNRTPPSPQTPARSVRDGDHDAEELLPNQGTPGPVTGSKRPHPVAEPSSPASSPKRRKSKVKEPQFRDGFVPGPGAKPNASDYEPIVEAVLLRACAEYSARCVGVNGFPPTTRQFQWADECFNNACISAKVRYKLLPRMIKVILKRGSHIRGKVLDGYRPIFRTHYGFQRGNSKAVIAANMAKAKALLHKSSFHYKDPVTRTGYGENKIIADARPHYLFKNKKSLAAIFPSHFNPISPAHLALDFTILQSLTQEYSTGDHIPAEFTEKDMLKSYHTHLADIEKWIALNPAVTEKLRRKWYKRAAQDILPTEPEQDTHIDEEDQDALRSQLEGRTGDMDSEDEGDAAAGED</sequence>
<keyword evidence="4" id="KW-1185">Reference proteome</keyword>
<dbReference type="EMBL" id="JACAZI010000007">
    <property type="protein sequence ID" value="KAF7355799.1"/>
    <property type="molecule type" value="Genomic_DNA"/>
</dbReference>
<feature type="region of interest" description="Disordered" evidence="1">
    <location>
        <begin position="301"/>
        <end position="418"/>
    </location>
</feature>
<feature type="compositionally biased region" description="Polar residues" evidence="1">
    <location>
        <begin position="175"/>
        <end position="188"/>
    </location>
</feature>
<accession>A0A8H6YB81</accession>
<dbReference type="AlphaFoldDB" id="A0A8H6YB81"/>
<feature type="compositionally biased region" description="Basic and acidic residues" evidence="1">
    <location>
        <begin position="216"/>
        <end position="245"/>
    </location>
</feature>